<feature type="transmembrane region" description="Helical" evidence="2">
    <location>
        <begin position="30"/>
        <end position="49"/>
    </location>
</feature>
<organism evidence="3 4">
    <name type="scientific">Nonomuraea spiralis</name>
    <dbReference type="NCBI Taxonomy" id="46182"/>
    <lineage>
        <taxon>Bacteria</taxon>
        <taxon>Bacillati</taxon>
        <taxon>Actinomycetota</taxon>
        <taxon>Actinomycetes</taxon>
        <taxon>Streptosporangiales</taxon>
        <taxon>Streptosporangiaceae</taxon>
        <taxon>Nonomuraea</taxon>
    </lineage>
</organism>
<accession>A0ABV5IBC7</accession>
<keyword evidence="2" id="KW-0812">Transmembrane</keyword>
<comment type="caution">
    <text evidence="3">The sequence shown here is derived from an EMBL/GenBank/DDBJ whole genome shotgun (WGS) entry which is preliminary data.</text>
</comment>
<evidence type="ECO:0000256" key="2">
    <source>
        <dbReference type="SAM" id="Phobius"/>
    </source>
</evidence>
<keyword evidence="2" id="KW-0472">Membrane</keyword>
<protein>
    <submittedName>
        <fullName evidence="3">Uncharacterized protein</fullName>
    </submittedName>
</protein>
<keyword evidence="4" id="KW-1185">Reference proteome</keyword>
<gene>
    <name evidence="3" type="ORF">ACFFV7_11430</name>
</gene>
<feature type="region of interest" description="Disordered" evidence="1">
    <location>
        <begin position="1"/>
        <end position="20"/>
    </location>
</feature>
<dbReference type="Proteomes" id="UP001589647">
    <property type="component" value="Unassembled WGS sequence"/>
</dbReference>
<name>A0ABV5IBC7_9ACTN</name>
<keyword evidence="2" id="KW-1133">Transmembrane helix</keyword>
<evidence type="ECO:0000256" key="1">
    <source>
        <dbReference type="SAM" id="MobiDB-lite"/>
    </source>
</evidence>
<proteinExistence type="predicted"/>
<sequence>MGPGRVGGHHRRQPVGQLAKPGSGLDITQAQVAGLAAALYVAGACAAYLTVSEIFPMETRAMAIAFFFAIVAGLVELVFGVKAERRGLEEIAEPLTAARAA</sequence>
<feature type="transmembrane region" description="Helical" evidence="2">
    <location>
        <begin position="61"/>
        <end position="81"/>
    </location>
</feature>
<dbReference type="EMBL" id="JBHMEI010000006">
    <property type="protein sequence ID" value="MFB9201806.1"/>
    <property type="molecule type" value="Genomic_DNA"/>
</dbReference>
<evidence type="ECO:0000313" key="4">
    <source>
        <dbReference type="Proteomes" id="UP001589647"/>
    </source>
</evidence>
<evidence type="ECO:0000313" key="3">
    <source>
        <dbReference type="EMBL" id="MFB9201806.1"/>
    </source>
</evidence>
<reference evidence="3 4" key="1">
    <citation type="submission" date="2024-09" db="EMBL/GenBank/DDBJ databases">
        <authorList>
            <person name="Sun Q."/>
            <person name="Mori K."/>
        </authorList>
    </citation>
    <scope>NUCLEOTIDE SEQUENCE [LARGE SCALE GENOMIC DNA]</scope>
    <source>
        <strain evidence="3 4">CCM 3426</strain>
    </source>
</reference>
<dbReference type="RefSeq" id="WP_229823913.1">
    <property type="nucleotide sequence ID" value="NZ_BMRC01000004.1"/>
</dbReference>